<feature type="region of interest" description="Disordered" evidence="1">
    <location>
        <begin position="1"/>
        <end position="105"/>
    </location>
</feature>
<evidence type="ECO:0000256" key="1">
    <source>
        <dbReference type="SAM" id="MobiDB-lite"/>
    </source>
</evidence>
<name>A0A9X6RMS3_HYPEX</name>
<reference evidence="3" key="1">
    <citation type="submission" date="2017-01" db="EMBL/GenBank/DDBJ databases">
        <title>Comparative genomics of anhydrobiosis in the tardigrade Hypsibius dujardini.</title>
        <authorList>
            <person name="Yoshida Y."/>
            <person name="Koutsovoulos G."/>
            <person name="Laetsch D."/>
            <person name="Stevens L."/>
            <person name="Kumar S."/>
            <person name="Horikawa D."/>
            <person name="Ishino K."/>
            <person name="Komine S."/>
            <person name="Tomita M."/>
            <person name="Blaxter M."/>
            <person name="Arakawa K."/>
        </authorList>
    </citation>
    <scope>NUCLEOTIDE SEQUENCE [LARGE SCALE GENOMIC DNA]</scope>
    <source>
        <strain evidence="3">Z151</strain>
    </source>
</reference>
<feature type="compositionally biased region" description="Polar residues" evidence="1">
    <location>
        <begin position="1"/>
        <end position="26"/>
    </location>
</feature>
<evidence type="ECO:0000313" key="2">
    <source>
        <dbReference type="EMBL" id="OWA52971.1"/>
    </source>
</evidence>
<dbReference type="EMBL" id="MTYJ01000295">
    <property type="protein sequence ID" value="OWA52971.1"/>
    <property type="molecule type" value="Genomic_DNA"/>
</dbReference>
<evidence type="ECO:0000313" key="3">
    <source>
        <dbReference type="Proteomes" id="UP000192578"/>
    </source>
</evidence>
<feature type="compositionally biased region" description="Polar residues" evidence="1">
    <location>
        <begin position="60"/>
        <end position="71"/>
    </location>
</feature>
<keyword evidence="3" id="KW-1185">Reference proteome</keyword>
<proteinExistence type="predicted"/>
<sequence>MENNIGTLNNPTVNSHYTRAGLTNSGRSGGMSIPTNKSIDRDDIVVYSEADPETDRSFRLNRTQSISSTSSDKMERPSYSYSNQSPHGMQPYGIGEPLLNGEQDLGPSSYAHASQINTLLATTVEVRQMS</sequence>
<comment type="caution">
    <text evidence="2">The sequence shown here is derived from an EMBL/GenBank/DDBJ whole genome shotgun (WGS) entry which is preliminary data.</text>
</comment>
<dbReference type="Proteomes" id="UP000192578">
    <property type="component" value="Unassembled WGS sequence"/>
</dbReference>
<protein>
    <submittedName>
        <fullName evidence="2">Uncharacterized protein</fullName>
    </submittedName>
</protein>
<accession>A0A9X6RMS3</accession>
<gene>
    <name evidence="2" type="ORF">BV898_17409</name>
</gene>
<dbReference type="AlphaFoldDB" id="A0A9X6RMS3"/>
<organism evidence="2 3">
    <name type="scientific">Hypsibius exemplaris</name>
    <name type="common">Freshwater tardigrade</name>
    <dbReference type="NCBI Taxonomy" id="2072580"/>
    <lineage>
        <taxon>Eukaryota</taxon>
        <taxon>Metazoa</taxon>
        <taxon>Ecdysozoa</taxon>
        <taxon>Tardigrada</taxon>
        <taxon>Eutardigrada</taxon>
        <taxon>Parachela</taxon>
        <taxon>Hypsibioidea</taxon>
        <taxon>Hypsibiidae</taxon>
        <taxon>Hypsibius</taxon>
    </lineage>
</organism>